<gene>
    <name evidence="3" type="ORF">FEJ81_14475</name>
</gene>
<dbReference type="InterPro" id="IPR040624">
    <property type="entry name" value="HalOD1"/>
</dbReference>
<evidence type="ECO:0000259" key="2">
    <source>
        <dbReference type="Pfam" id="PF18545"/>
    </source>
</evidence>
<dbReference type="Pfam" id="PF18545">
    <property type="entry name" value="HalOD1"/>
    <property type="match status" value="1"/>
</dbReference>
<evidence type="ECO:0000256" key="1">
    <source>
        <dbReference type="SAM" id="MobiDB-lite"/>
    </source>
</evidence>
<evidence type="ECO:0000313" key="4">
    <source>
        <dbReference type="Proteomes" id="UP000302218"/>
    </source>
</evidence>
<dbReference type="EMBL" id="CP040330">
    <property type="protein sequence ID" value="QCS43493.1"/>
    <property type="molecule type" value="Genomic_DNA"/>
</dbReference>
<feature type="domain" description="Halobacterial output" evidence="2">
    <location>
        <begin position="25"/>
        <end position="96"/>
    </location>
</feature>
<reference evidence="4" key="1">
    <citation type="submission" date="2019-05" db="EMBL/GenBank/DDBJ databases">
        <title>Genome sequence and methylation pattern of the halophilic Archaeon Natrinema versiforme BOL5-4.</title>
        <authorList>
            <person name="DasSarma P."/>
            <person name="Anton B.P."/>
            <person name="DasSarma S.L."/>
            <person name="Martinez F.L."/>
            <person name="Guzman D."/>
            <person name="Roberts R.J."/>
            <person name="DasSarma S."/>
        </authorList>
    </citation>
    <scope>NUCLEOTIDE SEQUENCE [LARGE SCALE GENOMIC DNA]</scope>
    <source>
        <strain evidence="4">BOL5-4</strain>
    </source>
</reference>
<sequence>MNPERGSNAVVADGGTTFLTERDPEESTTEAISRSIAAVKGVPETDLDPLYSKIELEALETMVRHADERGCSVQVEFTVDEYTVLVRGDGEIRIRPDDAGGYR</sequence>
<evidence type="ECO:0000313" key="3">
    <source>
        <dbReference type="EMBL" id="QCS43493.1"/>
    </source>
</evidence>
<feature type="region of interest" description="Disordered" evidence="1">
    <location>
        <begin position="1"/>
        <end position="31"/>
    </location>
</feature>
<dbReference type="OrthoDB" id="271604at2157"/>
<dbReference type="RefSeq" id="WP_138245949.1">
    <property type="nucleotide sequence ID" value="NZ_CP040330.1"/>
</dbReference>
<protein>
    <recommendedName>
        <fullName evidence="2">Halobacterial output domain-containing protein</fullName>
    </recommendedName>
</protein>
<dbReference type="KEGG" id="nvr:FEJ81_14475"/>
<accession>A0A4P8WMI0</accession>
<dbReference type="GeneID" id="40266502"/>
<dbReference type="AlphaFoldDB" id="A0A4P8WMI0"/>
<proteinExistence type="predicted"/>
<organism evidence="3 4">
    <name type="scientific">Natrinema versiforme</name>
    <dbReference type="NCBI Taxonomy" id="88724"/>
    <lineage>
        <taxon>Archaea</taxon>
        <taxon>Methanobacteriati</taxon>
        <taxon>Methanobacteriota</taxon>
        <taxon>Stenosarchaea group</taxon>
        <taxon>Halobacteria</taxon>
        <taxon>Halobacteriales</taxon>
        <taxon>Natrialbaceae</taxon>
        <taxon>Natrinema</taxon>
    </lineage>
</organism>
<name>A0A4P8WMI0_9EURY</name>
<dbReference type="Proteomes" id="UP000302218">
    <property type="component" value="Chromosome"/>
</dbReference>